<dbReference type="EMBL" id="AY521625">
    <property type="protein sequence ID" value="AAS18024.1"/>
    <property type="molecule type" value="Genomic_DNA"/>
</dbReference>
<evidence type="ECO:0000256" key="1">
    <source>
        <dbReference type="SAM" id="Phobius"/>
    </source>
</evidence>
<reference evidence="2 3" key="1">
    <citation type="journal article" date="2004" name="J. Virol.">
        <title>Functional genomics analysis of Singapore grouper iridovirus: complete sequence determination and proteomic analysis.</title>
        <authorList>
            <person name="Song W.J."/>
            <person name="Qin Q.W."/>
            <person name="Qiu J."/>
            <person name="Huang C.H."/>
            <person name="Wang F."/>
            <person name="Hew C.L."/>
        </authorList>
    </citation>
    <scope>NUCLEOTIDE SEQUENCE [LARGE SCALE GENOMIC DNA]</scope>
</reference>
<evidence type="ECO:0000313" key="2">
    <source>
        <dbReference type="EMBL" id="AAS18024.1"/>
    </source>
</evidence>
<dbReference type="RefSeq" id="YP_164104.1">
    <property type="nucleotide sequence ID" value="NC_006549.1"/>
</dbReference>
<dbReference type="Proteomes" id="UP000172127">
    <property type="component" value="Segment"/>
</dbReference>
<organism evidence="2 3">
    <name type="scientific">Singapore grouper iridovirus</name>
    <dbReference type="NCBI Taxonomy" id="262968"/>
    <lineage>
        <taxon>Viruses</taxon>
        <taxon>Varidnaviria</taxon>
        <taxon>Bamfordvirae</taxon>
        <taxon>Nucleocytoviricota</taxon>
        <taxon>Megaviricetes</taxon>
        <taxon>Pimascovirales</taxon>
        <taxon>Pimascovirales incertae sedis</taxon>
        <taxon>Iridoviridae</taxon>
        <taxon>Alphairidovirinae</taxon>
        <taxon>Ranavirus</taxon>
        <taxon>Ranavirus epinephelus1</taxon>
    </lineage>
</organism>
<dbReference type="KEGG" id="vg:3197110"/>
<keyword evidence="1" id="KW-0812">Transmembrane</keyword>
<keyword evidence="1" id="KW-1133">Transmembrane helix</keyword>
<dbReference type="GeneID" id="3197110"/>
<sequence length="154" mass="16434">MSATCSVFNSTAKGGYVSLARIKGMKPILGGVESNGCNNVTTYEEQPHVTVNQNGGGSTKPTSHGSQEEYFNTHHEHYYGATNDPLVPTTPPKDHDDCMIHYPGAGWFSKMSTVEMVILALVVIIIIVIIMRMFGVGGGSNNGTGIGSGNYFMS</sequence>
<accession>Q5YFQ6</accession>
<gene>
    <name evidence="2" type="ORF">ORF009L</name>
</gene>
<evidence type="ECO:0000313" key="3">
    <source>
        <dbReference type="Proteomes" id="UP000172127"/>
    </source>
</evidence>
<feature type="transmembrane region" description="Helical" evidence="1">
    <location>
        <begin position="116"/>
        <end position="134"/>
    </location>
</feature>
<protein>
    <submittedName>
        <fullName evidence="2">Uncharacterized protein</fullName>
    </submittedName>
</protein>
<name>Q5YFQ6_9VIRU</name>
<keyword evidence="3" id="KW-1185">Reference proteome</keyword>
<proteinExistence type="predicted"/>
<keyword evidence="1" id="KW-0472">Membrane</keyword>
<dbReference type="OrthoDB" id="17562at10239"/>